<comment type="caution">
    <text evidence="7">The sequence shown here is derived from an EMBL/GenBank/DDBJ whole genome shotgun (WGS) entry which is preliminary data.</text>
</comment>
<dbReference type="NCBIfam" id="TIGR02937">
    <property type="entry name" value="sigma70-ECF"/>
    <property type="match status" value="1"/>
</dbReference>
<feature type="domain" description="RNA polymerase sigma factor 70 region 4 type 2" evidence="6">
    <location>
        <begin position="101"/>
        <end position="152"/>
    </location>
</feature>
<evidence type="ECO:0000256" key="4">
    <source>
        <dbReference type="ARBA" id="ARBA00023163"/>
    </source>
</evidence>
<accession>A0A0E9MZ48</accession>
<dbReference type="InterPro" id="IPR013325">
    <property type="entry name" value="RNA_pol_sigma_r2"/>
</dbReference>
<dbReference type="RefSeq" id="WP_046368419.1">
    <property type="nucleotide sequence ID" value="NZ_BBWV01000001.1"/>
</dbReference>
<dbReference type="GO" id="GO:0016987">
    <property type="term" value="F:sigma factor activity"/>
    <property type="evidence" value="ECO:0007669"/>
    <property type="project" value="UniProtKB-KW"/>
</dbReference>
<keyword evidence="8" id="KW-1185">Reference proteome</keyword>
<dbReference type="PANTHER" id="PTHR43133">
    <property type="entry name" value="RNA POLYMERASE ECF-TYPE SIGMA FACTO"/>
    <property type="match status" value="1"/>
</dbReference>
<organism evidence="7 8">
    <name type="scientific">Flavihumibacter petaseus NBRC 106054</name>
    <dbReference type="NCBI Taxonomy" id="1220578"/>
    <lineage>
        <taxon>Bacteria</taxon>
        <taxon>Pseudomonadati</taxon>
        <taxon>Bacteroidota</taxon>
        <taxon>Chitinophagia</taxon>
        <taxon>Chitinophagales</taxon>
        <taxon>Chitinophagaceae</taxon>
        <taxon>Flavihumibacter</taxon>
    </lineage>
</organism>
<feature type="domain" description="RNA polymerase sigma-70 region 2" evidence="5">
    <location>
        <begin position="9"/>
        <end position="74"/>
    </location>
</feature>
<dbReference type="AlphaFoldDB" id="A0A0E9MZ48"/>
<keyword evidence="3" id="KW-0731">Sigma factor</keyword>
<sequence length="162" mass="18647">MEEKTFLKLIRENQGIIFKVVSFYAADAEEKKDLYQEILLQSWKGINSFRGDAQFSTWLYRVCLNTVFTSRRKRVPYVFTDVIPETGTATTPAAFEKEDIQALHHALRRLSDVDRAIALLHLDGYGVSEIAGMLGISPNHLSVKWYRIRQQLAKILKPAHHE</sequence>
<evidence type="ECO:0000259" key="5">
    <source>
        <dbReference type="Pfam" id="PF04542"/>
    </source>
</evidence>
<dbReference type="InterPro" id="IPR036388">
    <property type="entry name" value="WH-like_DNA-bd_sf"/>
</dbReference>
<dbReference type="GO" id="GO:0006352">
    <property type="term" value="P:DNA-templated transcription initiation"/>
    <property type="evidence" value="ECO:0007669"/>
    <property type="project" value="InterPro"/>
</dbReference>
<evidence type="ECO:0000256" key="3">
    <source>
        <dbReference type="ARBA" id="ARBA00023082"/>
    </source>
</evidence>
<evidence type="ECO:0000256" key="1">
    <source>
        <dbReference type="ARBA" id="ARBA00010641"/>
    </source>
</evidence>
<evidence type="ECO:0000313" key="8">
    <source>
        <dbReference type="Proteomes" id="UP000033121"/>
    </source>
</evidence>
<dbReference type="OrthoDB" id="9780326at2"/>
<dbReference type="InterPro" id="IPR013324">
    <property type="entry name" value="RNA_pol_sigma_r3/r4-like"/>
</dbReference>
<dbReference type="SUPFAM" id="SSF88659">
    <property type="entry name" value="Sigma3 and sigma4 domains of RNA polymerase sigma factors"/>
    <property type="match status" value="1"/>
</dbReference>
<dbReference type="Pfam" id="PF04542">
    <property type="entry name" value="Sigma70_r2"/>
    <property type="match status" value="1"/>
</dbReference>
<evidence type="ECO:0000313" key="7">
    <source>
        <dbReference type="EMBL" id="GAO42823.1"/>
    </source>
</evidence>
<dbReference type="Gene3D" id="1.10.1740.10">
    <property type="match status" value="1"/>
</dbReference>
<name>A0A0E9MZ48_9BACT</name>
<keyword evidence="4" id="KW-0804">Transcription</keyword>
<evidence type="ECO:0000259" key="6">
    <source>
        <dbReference type="Pfam" id="PF08281"/>
    </source>
</evidence>
<dbReference type="InterPro" id="IPR039425">
    <property type="entry name" value="RNA_pol_sigma-70-like"/>
</dbReference>
<keyword evidence="2" id="KW-0805">Transcription regulation</keyword>
<dbReference type="SUPFAM" id="SSF88946">
    <property type="entry name" value="Sigma2 domain of RNA polymerase sigma factors"/>
    <property type="match status" value="1"/>
</dbReference>
<dbReference type="STRING" id="1220578.FPE01S_01_18410"/>
<proteinExistence type="inferred from homology"/>
<dbReference type="GO" id="GO:0003677">
    <property type="term" value="F:DNA binding"/>
    <property type="evidence" value="ECO:0007669"/>
    <property type="project" value="InterPro"/>
</dbReference>
<protein>
    <submittedName>
        <fullName evidence="7">Putative RNA polymerase ECF-type sigma factor</fullName>
    </submittedName>
</protein>
<comment type="similarity">
    <text evidence="1">Belongs to the sigma-70 factor family. ECF subfamily.</text>
</comment>
<dbReference type="Proteomes" id="UP000033121">
    <property type="component" value="Unassembled WGS sequence"/>
</dbReference>
<dbReference type="Pfam" id="PF08281">
    <property type="entry name" value="Sigma70_r4_2"/>
    <property type="match status" value="1"/>
</dbReference>
<dbReference type="InterPro" id="IPR007627">
    <property type="entry name" value="RNA_pol_sigma70_r2"/>
</dbReference>
<evidence type="ECO:0000256" key="2">
    <source>
        <dbReference type="ARBA" id="ARBA00023015"/>
    </source>
</evidence>
<dbReference type="InterPro" id="IPR013249">
    <property type="entry name" value="RNA_pol_sigma70_r4_t2"/>
</dbReference>
<gene>
    <name evidence="7" type="ORF">FPE01S_01_18410</name>
</gene>
<reference evidence="7 8" key="1">
    <citation type="submission" date="2015-04" db="EMBL/GenBank/DDBJ databases">
        <title>Whole genome shotgun sequence of Flavihumibacter petaseus NBRC 106054.</title>
        <authorList>
            <person name="Miyazawa S."/>
            <person name="Hosoyama A."/>
            <person name="Hashimoto M."/>
            <person name="Noguchi M."/>
            <person name="Tsuchikane K."/>
            <person name="Ohji S."/>
            <person name="Yamazoe A."/>
            <person name="Ichikawa N."/>
            <person name="Kimura A."/>
            <person name="Fujita N."/>
        </authorList>
    </citation>
    <scope>NUCLEOTIDE SEQUENCE [LARGE SCALE GENOMIC DNA]</scope>
    <source>
        <strain evidence="7 8">NBRC 106054</strain>
    </source>
</reference>
<dbReference type="PANTHER" id="PTHR43133:SF45">
    <property type="entry name" value="RNA POLYMERASE ECF-TYPE SIGMA FACTOR"/>
    <property type="match status" value="1"/>
</dbReference>
<dbReference type="InterPro" id="IPR014284">
    <property type="entry name" value="RNA_pol_sigma-70_dom"/>
</dbReference>
<dbReference type="Gene3D" id="1.10.10.10">
    <property type="entry name" value="Winged helix-like DNA-binding domain superfamily/Winged helix DNA-binding domain"/>
    <property type="match status" value="1"/>
</dbReference>
<dbReference type="EMBL" id="BBWV01000001">
    <property type="protein sequence ID" value="GAO42823.1"/>
    <property type="molecule type" value="Genomic_DNA"/>
</dbReference>